<dbReference type="AlphaFoldDB" id="A0ABD5P3B4"/>
<keyword evidence="1" id="KW-1133">Transmembrane helix</keyword>
<keyword evidence="1" id="KW-0812">Transmembrane</keyword>
<comment type="caution">
    <text evidence="2">The sequence shown here is derived from an EMBL/GenBank/DDBJ whole genome shotgun (WGS) entry which is preliminary data.</text>
</comment>
<dbReference type="GeneID" id="71854493"/>
<gene>
    <name evidence="2" type="ORF">ACFOZ7_18085</name>
</gene>
<dbReference type="EMBL" id="JBHSDJ010000128">
    <property type="protein sequence ID" value="MFC4248811.1"/>
    <property type="molecule type" value="Genomic_DNA"/>
</dbReference>
<keyword evidence="1" id="KW-0472">Membrane</keyword>
<evidence type="ECO:0000256" key="1">
    <source>
        <dbReference type="SAM" id="Phobius"/>
    </source>
</evidence>
<protein>
    <submittedName>
        <fullName evidence="2">Uncharacterized protein</fullName>
    </submittedName>
</protein>
<feature type="transmembrane region" description="Helical" evidence="1">
    <location>
        <begin position="21"/>
        <end position="42"/>
    </location>
</feature>
<dbReference type="RefSeq" id="WP_246966569.1">
    <property type="nucleotide sequence ID" value="NZ_CP095397.1"/>
</dbReference>
<evidence type="ECO:0000313" key="2">
    <source>
        <dbReference type="EMBL" id="MFC4248811.1"/>
    </source>
</evidence>
<accession>A0ABD5P3B4</accession>
<organism evidence="2 3">
    <name type="scientific">Natribaculum luteum</name>
    <dbReference type="NCBI Taxonomy" id="1586232"/>
    <lineage>
        <taxon>Archaea</taxon>
        <taxon>Methanobacteriati</taxon>
        <taxon>Methanobacteriota</taxon>
        <taxon>Stenosarchaea group</taxon>
        <taxon>Halobacteria</taxon>
        <taxon>Halobacteriales</taxon>
        <taxon>Natrialbaceae</taxon>
        <taxon>Natribaculum</taxon>
    </lineage>
</organism>
<name>A0ABD5P3B4_9EURY</name>
<evidence type="ECO:0000313" key="3">
    <source>
        <dbReference type="Proteomes" id="UP001595821"/>
    </source>
</evidence>
<proteinExistence type="predicted"/>
<reference evidence="2 3" key="1">
    <citation type="journal article" date="2014" name="Int. J. Syst. Evol. Microbiol.">
        <title>Complete genome sequence of Corynebacterium casei LMG S-19264T (=DSM 44701T), isolated from a smear-ripened cheese.</title>
        <authorList>
            <consortium name="US DOE Joint Genome Institute (JGI-PGF)"/>
            <person name="Walter F."/>
            <person name="Albersmeier A."/>
            <person name="Kalinowski J."/>
            <person name="Ruckert C."/>
        </authorList>
    </citation>
    <scope>NUCLEOTIDE SEQUENCE [LARGE SCALE GENOMIC DNA]</scope>
    <source>
        <strain evidence="2 3">IBRC-M 10912</strain>
    </source>
</reference>
<sequence length="116" mass="12734">MPRTPLERHLGASPSASPITAALFVAGVLMFASGVAAALVTASQAVTALYYASTAVVVAVTWARGLLTLARRSDERAKLQRRHALESSTRRSRWRARLARFVERATAPFTRERERL</sequence>
<dbReference type="Proteomes" id="UP001595821">
    <property type="component" value="Unassembled WGS sequence"/>
</dbReference>
<feature type="transmembrane region" description="Helical" evidence="1">
    <location>
        <begin position="48"/>
        <end position="70"/>
    </location>
</feature>